<name>A0A3D9SRS6_9ACTN</name>
<keyword evidence="2" id="KW-1185">Reference proteome</keyword>
<dbReference type="InterPro" id="IPR023168">
    <property type="entry name" value="GatB_Yqey_C_2"/>
</dbReference>
<accession>A0A3D9SRS6</accession>
<dbReference type="PANTHER" id="PTHR28055">
    <property type="entry name" value="ALTERED INHERITANCE OF MITOCHONDRIA PROTEIN 41, MITOCHONDRIAL"/>
    <property type="match status" value="1"/>
</dbReference>
<evidence type="ECO:0000313" key="1">
    <source>
        <dbReference type="EMBL" id="REE97180.1"/>
    </source>
</evidence>
<proteinExistence type="predicted"/>
<protein>
    <recommendedName>
        <fullName evidence="3">Glutamyl-tRNA amidotransferase</fullName>
    </recommendedName>
</protein>
<dbReference type="EMBL" id="QTTT01000001">
    <property type="protein sequence ID" value="REE97180.1"/>
    <property type="molecule type" value="Genomic_DNA"/>
</dbReference>
<organism evidence="1 2">
    <name type="scientific">Thermomonospora umbrina</name>
    <dbReference type="NCBI Taxonomy" id="111806"/>
    <lineage>
        <taxon>Bacteria</taxon>
        <taxon>Bacillati</taxon>
        <taxon>Actinomycetota</taxon>
        <taxon>Actinomycetes</taxon>
        <taxon>Streptosporangiales</taxon>
        <taxon>Thermomonosporaceae</taxon>
        <taxon>Thermomonospora</taxon>
    </lineage>
</organism>
<dbReference type="PANTHER" id="PTHR28055:SF1">
    <property type="entry name" value="ALTERED INHERITANCE OF MITOCHONDRIA PROTEIN 41, MITOCHONDRIAL"/>
    <property type="match status" value="1"/>
</dbReference>
<dbReference type="AlphaFoldDB" id="A0A3D9SRS6"/>
<dbReference type="GO" id="GO:0016884">
    <property type="term" value="F:carbon-nitrogen ligase activity, with glutamine as amido-N-donor"/>
    <property type="evidence" value="ECO:0007669"/>
    <property type="project" value="InterPro"/>
</dbReference>
<reference evidence="1 2" key="1">
    <citation type="submission" date="2018-08" db="EMBL/GenBank/DDBJ databases">
        <title>Sequencing the genomes of 1000 actinobacteria strains.</title>
        <authorList>
            <person name="Klenk H.-P."/>
        </authorList>
    </citation>
    <scope>NUCLEOTIDE SEQUENCE [LARGE SCALE GENOMIC DNA]</scope>
    <source>
        <strain evidence="1 2">DSM 43927</strain>
    </source>
</reference>
<dbReference type="Gene3D" id="1.10.10.410">
    <property type="match status" value="1"/>
</dbReference>
<dbReference type="InterPro" id="IPR042184">
    <property type="entry name" value="YqeY/Aim41_N"/>
</dbReference>
<sequence>MMVTMSALKEKLEADLSAAMKGRDEVRTRTLRMVLTAVRTEEVSGKKARELTDAEVVTVLTREAKKRREAAEAFAGAGRDTQAEAERDESAVLADYLPAQLTDEELAALVAEAIAESGASGPRAIGQVMKIVNPKVAGRAEGSRVAAEVKRRLTG</sequence>
<gene>
    <name evidence="1" type="ORF">DFJ69_2639</name>
</gene>
<dbReference type="InterPro" id="IPR003789">
    <property type="entry name" value="Asn/Gln_tRNA_amidoTrase-B-like"/>
</dbReference>
<dbReference type="Proteomes" id="UP000256661">
    <property type="component" value="Unassembled WGS sequence"/>
</dbReference>
<dbReference type="Pfam" id="PF09424">
    <property type="entry name" value="YqeY"/>
    <property type="match status" value="1"/>
</dbReference>
<dbReference type="InterPro" id="IPR019004">
    <property type="entry name" value="YqeY/Aim41"/>
</dbReference>
<dbReference type="SUPFAM" id="SSF89095">
    <property type="entry name" value="GatB/YqeY motif"/>
    <property type="match status" value="1"/>
</dbReference>
<comment type="caution">
    <text evidence="1">The sequence shown here is derived from an EMBL/GenBank/DDBJ whole genome shotgun (WGS) entry which is preliminary data.</text>
</comment>
<evidence type="ECO:0000313" key="2">
    <source>
        <dbReference type="Proteomes" id="UP000256661"/>
    </source>
</evidence>
<dbReference type="Gene3D" id="1.10.1510.10">
    <property type="entry name" value="Uncharacterised protein YqeY/AIM41 PF09424, N-terminal domain"/>
    <property type="match status" value="1"/>
</dbReference>
<evidence type="ECO:0008006" key="3">
    <source>
        <dbReference type="Google" id="ProtNLM"/>
    </source>
</evidence>